<name>A0A6L7IZ87_9ACTN</name>
<organism evidence="2 3">
    <name type="scientific">Eggerthella guodeyinii</name>
    <dbReference type="NCBI Taxonomy" id="2690837"/>
    <lineage>
        <taxon>Bacteria</taxon>
        <taxon>Bacillati</taxon>
        <taxon>Actinomycetota</taxon>
        <taxon>Coriobacteriia</taxon>
        <taxon>Eggerthellales</taxon>
        <taxon>Eggerthellaceae</taxon>
        <taxon>Eggerthella</taxon>
    </lineage>
</organism>
<dbReference type="PANTHER" id="PTHR36566">
    <property type="entry name" value="NICKEL INSERTION PROTEIN-RELATED"/>
    <property type="match status" value="1"/>
</dbReference>
<dbReference type="EMBL" id="CP063310">
    <property type="protein sequence ID" value="QOS69451.1"/>
    <property type="molecule type" value="Genomic_DNA"/>
</dbReference>
<keyword evidence="1" id="KW-0533">Nickel</keyword>
<proteinExistence type="predicted"/>
<gene>
    <name evidence="2" type="ORF">GS424_006300</name>
</gene>
<protein>
    <submittedName>
        <fullName evidence="2">DUF111 family protein</fullName>
    </submittedName>
</protein>
<dbReference type="InterPro" id="IPR002822">
    <property type="entry name" value="Ni_insertion"/>
</dbReference>
<evidence type="ECO:0000313" key="2">
    <source>
        <dbReference type="EMBL" id="QOS69451.1"/>
    </source>
</evidence>
<dbReference type="PANTHER" id="PTHR36566:SF1">
    <property type="entry name" value="PYRIDINIUM-3,5-BISTHIOCARBOXYLIC ACID MONONUCLEOTIDE NICKEL INSERTION PROTEIN"/>
    <property type="match status" value="1"/>
</dbReference>
<dbReference type="Proteomes" id="UP000478463">
    <property type="component" value="Chromosome"/>
</dbReference>
<reference evidence="2 3" key="1">
    <citation type="submission" date="2020-10" db="EMBL/GenBank/DDBJ databases">
        <title>Eggerthella sp. nov., isolated from human feces.</title>
        <authorList>
            <person name="Yajun G."/>
        </authorList>
    </citation>
    <scope>NUCLEOTIDE SEQUENCE [LARGE SCALE GENOMIC DNA]</scope>
    <source>
        <strain evidence="2 3">HF-1101</strain>
    </source>
</reference>
<accession>A0A6L7IZ87</accession>
<dbReference type="AlphaFoldDB" id="A0A6L7IZ87"/>
<dbReference type="RefSeq" id="WP_160943222.1">
    <property type="nucleotide sequence ID" value="NZ_CP063310.1"/>
</dbReference>
<evidence type="ECO:0000313" key="3">
    <source>
        <dbReference type="Proteomes" id="UP000478463"/>
    </source>
</evidence>
<dbReference type="KEGG" id="egd:GS424_006300"/>
<evidence type="ECO:0000256" key="1">
    <source>
        <dbReference type="ARBA" id="ARBA00022596"/>
    </source>
</evidence>
<dbReference type="Pfam" id="PF01969">
    <property type="entry name" value="Ni_insertion"/>
    <property type="match status" value="1"/>
</dbReference>
<sequence length="184" mass="19738">MTTLVWNLEENATRRHLLDEALLQLPEARRAQVRAAADAAGVPEGHHHDLGAVYATIDALDASERVKDDMRAIYRILAEAEATAHGCAVEETHFHEVGNGEALRNVAAICLAVEALDPDEIVATPVQTGRGTVTCAHGELPIPAPATAAIIARGIPTCERLLEGERCTPTSAAVILHFVGRYER</sequence>